<reference evidence="1 6" key="1">
    <citation type="submission" date="2016-01" db="EMBL/GenBank/DDBJ databases">
        <title>Draft sequences of Acinetobacter baumannii isolates from wounded military personnel.</title>
        <authorList>
            <person name="Arivett B.A."/>
            <person name="Fiester S.E."/>
            <person name="Ream D.C."/>
            <person name="Actis L.A."/>
        </authorList>
    </citation>
    <scope>NUCLEOTIDE SEQUENCE [LARGE SCALE GENOMIC DNA]</scope>
    <source>
        <strain evidence="1 6">AB2828</strain>
    </source>
</reference>
<evidence type="ECO:0000313" key="7">
    <source>
        <dbReference type="Proteomes" id="UP000197394"/>
    </source>
</evidence>
<reference evidence="4" key="5">
    <citation type="submission" date="2021-03" db="EMBL/GenBank/DDBJ databases">
        <title>Complete genome sequencing of Acinetobacter baumannii.</title>
        <authorList>
            <person name="Yadav B."/>
            <person name="Makwana N."/>
            <person name="Kharat A.S."/>
            <person name="Veeraraghavan B."/>
            <person name="Vijayakumar S."/>
            <person name="Priya M."/>
        </authorList>
    </citation>
    <scope>NUCLEOTIDE SEQUENCE</scope>
    <source>
        <strain evidence="4">KSK6</strain>
        <plasmid evidence="4">p4KSK6</plasmid>
    </source>
</reference>
<name>A0A0T6BWR2_ACIBA</name>
<accession>A0A0T6BWR2</accession>
<evidence type="ECO:0000313" key="6">
    <source>
        <dbReference type="Proteomes" id="UP000076296"/>
    </source>
</evidence>
<dbReference type="AlphaFoldDB" id="A0A0T6BWR2"/>
<dbReference type="EMBL" id="NGKM01000043">
    <property type="protein sequence ID" value="OWK64762.1"/>
    <property type="molecule type" value="Genomic_DNA"/>
</dbReference>
<evidence type="ECO:0000313" key="4">
    <source>
        <dbReference type="EMBL" id="QTK45789.1"/>
    </source>
</evidence>
<dbReference type="EMBL" id="LRDT01000072">
    <property type="protein sequence ID" value="KZA09528.1"/>
    <property type="molecule type" value="Genomic_DNA"/>
</dbReference>
<dbReference type="Proteomes" id="UP000268239">
    <property type="component" value="Unassembled WGS sequence"/>
</dbReference>
<reference evidence="2 9" key="4">
    <citation type="submission" date="2020-02" db="EMBL/GenBank/DDBJ databases">
        <title>Whole genome shot-gun sequencing of clinical Carbapenem resistant A. baumannii.</title>
        <authorList>
            <person name="Veeraraghavan B."/>
            <person name="Mathur P."/>
            <person name="Vijayakumar S."/>
            <person name="Vasudevan K."/>
            <person name="Lincy M."/>
            <person name="Kirubananthan A."/>
        </authorList>
    </citation>
    <scope>NUCLEOTIDE SEQUENCE [LARGE SCALE GENOMIC DNA]</scope>
    <source>
        <strain evidence="2 9">SP816</strain>
    </source>
</reference>
<sequence>MQNELERYKNFDPTNAPLVKPSFVKKLQERHTIAQAQAFDADVVAWLSSQDNETKQHINDMVRHIMALKRA</sequence>
<protein>
    <submittedName>
        <fullName evidence="2">Uncharacterized protein</fullName>
    </submittedName>
</protein>
<evidence type="ECO:0000313" key="2">
    <source>
        <dbReference type="EMBL" id="NDW43268.1"/>
    </source>
</evidence>
<organism evidence="2 9">
    <name type="scientific">Acinetobacter baumannii</name>
    <dbReference type="NCBI Taxonomy" id="470"/>
    <lineage>
        <taxon>Bacteria</taxon>
        <taxon>Pseudomonadati</taxon>
        <taxon>Pseudomonadota</taxon>
        <taxon>Gammaproteobacteria</taxon>
        <taxon>Moraxellales</taxon>
        <taxon>Moraxellaceae</taxon>
        <taxon>Acinetobacter</taxon>
        <taxon>Acinetobacter calcoaceticus/baumannii complex</taxon>
    </lineage>
</organism>
<dbReference type="EMBL" id="CP072274">
    <property type="protein sequence ID" value="QTK45789.1"/>
    <property type="molecule type" value="Genomic_DNA"/>
</dbReference>
<dbReference type="Proteomes" id="UP000076296">
    <property type="component" value="Unassembled WGS sequence"/>
</dbReference>
<geneLocation type="plasmid" evidence="4 10">
    <name>p4KSK6</name>
</geneLocation>
<evidence type="ECO:0000313" key="9">
    <source>
        <dbReference type="Proteomes" id="UP000470018"/>
    </source>
</evidence>
<dbReference type="EMBL" id="JAAGTY010000049">
    <property type="protein sequence ID" value="NDW43268.1"/>
    <property type="molecule type" value="Genomic_DNA"/>
</dbReference>
<evidence type="ECO:0000313" key="3">
    <source>
        <dbReference type="EMBL" id="OWK64762.1"/>
    </source>
</evidence>
<proteinExistence type="predicted"/>
<reference evidence="3 7" key="2">
    <citation type="submission" date="2017-05" db="EMBL/GenBank/DDBJ databases">
        <title>Draft genome sequence of MDR A. baumannii AB360.</title>
        <authorList>
            <person name="Wareham D.W."/>
            <person name="Bean D.C."/>
        </authorList>
    </citation>
    <scope>NUCLEOTIDE SEQUENCE [LARGE SCALE GENOMIC DNA]</scope>
    <source>
        <strain evidence="3 7">AB360</strain>
    </source>
</reference>
<keyword evidence="4" id="KW-0614">Plasmid</keyword>
<reference evidence="5 8" key="3">
    <citation type="submission" date="2018-12" db="EMBL/GenBank/DDBJ databases">
        <title>Draft Genome Sequences Human Pathogenic Acinetobacter baumannii Strains.</title>
        <authorList>
            <person name="Madhi M."/>
            <person name="Ronco T."/>
            <person name="Olsen R.H."/>
            <person name="Hassani A."/>
        </authorList>
    </citation>
    <scope>NUCLEOTIDE SEQUENCE [LARGE SCALE GENOMIC DNA]</scope>
    <source>
        <strain evidence="5 8">AB3</strain>
    </source>
</reference>
<dbReference type="EMBL" id="RXLU01000009">
    <property type="protein sequence ID" value="RTQ84483.1"/>
    <property type="molecule type" value="Genomic_DNA"/>
</dbReference>
<dbReference type="RefSeq" id="WP_002011639.1">
    <property type="nucleotide sequence ID" value="NZ_CP021346.1"/>
</dbReference>
<evidence type="ECO:0000313" key="1">
    <source>
        <dbReference type="EMBL" id="KZA09528.1"/>
    </source>
</evidence>
<gene>
    <name evidence="3" type="ORF">CBE85_20195</name>
    <name evidence="5" type="ORF">EJ062_02205</name>
    <name evidence="2" type="ORF">G3N53_19565</name>
    <name evidence="4" type="ORF">J6E47_21135</name>
    <name evidence="1" type="ORF">LV35_04153</name>
</gene>
<evidence type="ECO:0000313" key="8">
    <source>
        <dbReference type="Proteomes" id="UP000268239"/>
    </source>
</evidence>
<dbReference type="Proteomes" id="UP000470018">
    <property type="component" value="Unassembled WGS sequence"/>
</dbReference>
<evidence type="ECO:0000313" key="5">
    <source>
        <dbReference type="EMBL" id="RTQ84483.1"/>
    </source>
</evidence>
<dbReference type="Proteomes" id="UP000197394">
    <property type="component" value="Unassembled WGS sequence"/>
</dbReference>
<dbReference type="Proteomes" id="UP000664966">
    <property type="component" value="Plasmid p4KSK6"/>
</dbReference>
<evidence type="ECO:0000313" key="10">
    <source>
        <dbReference type="Proteomes" id="UP000664966"/>
    </source>
</evidence>